<feature type="transmembrane region" description="Helical" evidence="5">
    <location>
        <begin position="20"/>
        <end position="42"/>
    </location>
</feature>
<keyword evidence="3 5" id="KW-1133">Transmembrane helix</keyword>
<evidence type="ECO:0000256" key="2">
    <source>
        <dbReference type="ARBA" id="ARBA00022692"/>
    </source>
</evidence>
<evidence type="ECO:0000256" key="3">
    <source>
        <dbReference type="ARBA" id="ARBA00022989"/>
    </source>
</evidence>
<dbReference type="GO" id="GO:0005886">
    <property type="term" value="C:plasma membrane"/>
    <property type="evidence" value="ECO:0007669"/>
    <property type="project" value="TreeGrafter"/>
</dbReference>
<dbReference type="NCBIfam" id="NF001324">
    <property type="entry name" value="PRK00259.1-2"/>
    <property type="match status" value="1"/>
</dbReference>
<feature type="transmembrane region" description="Helical" evidence="5">
    <location>
        <begin position="151"/>
        <end position="169"/>
    </location>
</feature>
<proteinExistence type="inferred from homology"/>
<dbReference type="InterPro" id="IPR006008">
    <property type="entry name" value="YciB"/>
</dbReference>
<dbReference type="HAMAP" id="MF_00189">
    <property type="entry name" value="YciB"/>
    <property type="match status" value="1"/>
</dbReference>
<dbReference type="AlphaFoldDB" id="A0A3B0YEQ5"/>
<feature type="transmembrane region" description="Helical" evidence="5">
    <location>
        <begin position="116"/>
        <end position="139"/>
    </location>
</feature>
<keyword evidence="2 5" id="KW-0812">Transmembrane</keyword>
<evidence type="ECO:0000256" key="1">
    <source>
        <dbReference type="ARBA" id="ARBA00022475"/>
    </source>
</evidence>
<sequence length="183" mass="21439">MKFLYDFFPILLFFVSYKMYDIYVATGVAIVAAGVQTGAFWLKHRRFEKMHLVTFGLLAVFGGLTLFLHDPMFIKWKPTVINWLFACAFFGSHWIGDKPLVERMMGHAIQAERPVWVRLSWMWIAFFIGIGCLNLYVAFNYPEETWVNFKLFGMLGITFAFVIGQAFYLSRYIEDHKKPEEES</sequence>
<reference evidence="6" key="1">
    <citation type="submission" date="2018-06" db="EMBL/GenBank/DDBJ databases">
        <authorList>
            <person name="Zhirakovskaya E."/>
        </authorList>
    </citation>
    <scope>NUCLEOTIDE SEQUENCE</scope>
</reference>
<dbReference type="NCBIfam" id="NF001325">
    <property type="entry name" value="PRK00259.1-3"/>
    <property type="match status" value="1"/>
</dbReference>
<feature type="transmembrane region" description="Helical" evidence="5">
    <location>
        <begin position="80"/>
        <end position="96"/>
    </location>
</feature>
<dbReference type="EMBL" id="UOFK01000134">
    <property type="protein sequence ID" value="VAW77911.1"/>
    <property type="molecule type" value="Genomic_DNA"/>
</dbReference>
<evidence type="ECO:0000313" key="6">
    <source>
        <dbReference type="EMBL" id="VAW77911.1"/>
    </source>
</evidence>
<protein>
    <submittedName>
        <fullName evidence="6">Intracellular septation protein IspA</fullName>
    </submittedName>
</protein>
<feature type="transmembrane region" description="Helical" evidence="5">
    <location>
        <begin position="49"/>
        <end position="68"/>
    </location>
</feature>
<evidence type="ECO:0000256" key="4">
    <source>
        <dbReference type="ARBA" id="ARBA00023136"/>
    </source>
</evidence>
<organism evidence="6">
    <name type="scientific">hydrothermal vent metagenome</name>
    <dbReference type="NCBI Taxonomy" id="652676"/>
    <lineage>
        <taxon>unclassified sequences</taxon>
        <taxon>metagenomes</taxon>
        <taxon>ecological metagenomes</taxon>
    </lineage>
</organism>
<gene>
    <name evidence="6" type="ORF">MNBD_GAMMA13-456</name>
</gene>
<dbReference type="NCBIfam" id="TIGR00997">
    <property type="entry name" value="ispZ"/>
    <property type="match status" value="1"/>
</dbReference>
<dbReference type="Pfam" id="PF04279">
    <property type="entry name" value="IspA"/>
    <property type="match status" value="1"/>
</dbReference>
<keyword evidence="1" id="KW-1003">Cell membrane</keyword>
<dbReference type="PANTHER" id="PTHR36917:SF1">
    <property type="entry name" value="INNER MEMBRANE-SPANNING PROTEIN YCIB"/>
    <property type="match status" value="1"/>
</dbReference>
<name>A0A3B0YEQ5_9ZZZZ</name>
<evidence type="ECO:0000256" key="5">
    <source>
        <dbReference type="SAM" id="Phobius"/>
    </source>
</evidence>
<accession>A0A3B0YEQ5</accession>
<dbReference type="PANTHER" id="PTHR36917">
    <property type="entry name" value="INTRACELLULAR SEPTATION PROTEIN A-RELATED"/>
    <property type="match status" value="1"/>
</dbReference>
<keyword evidence="4 5" id="KW-0472">Membrane</keyword>